<name>A0A916XDA6_9BURK</name>
<feature type="transmembrane region" description="Helical" evidence="1">
    <location>
        <begin position="158"/>
        <end position="176"/>
    </location>
</feature>
<keyword evidence="1" id="KW-0812">Transmembrane</keyword>
<keyword evidence="4" id="KW-1185">Reference proteome</keyword>
<protein>
    <submittedName>
        <fullName evidence="3">CAAX amino protease</fullName>
    </submittedName>
</protein>
<dbReference type="EMBL" id="BMED01000001">
    <property type="protein sequence ID" value="GGC63303.1"/>
    <property type="molecule type" value="Genomic_DNA"/>
</dbReference>
<feature type="transmembrane region" description="Helical" evidence="1">
    <location>
        <begin position="97"/>
        <end position="119"/>
    </location>
</feature>
<accession>A0A916XDA6</accession>
<dbReference type="AlphaFoldDB" id="A0A916XDA6"/>
<feature type="transmembrane region" description="Helical" evidence="1">
    <location>
        <begin position="26"/>
        <end position="48"/>
    </location>
</feature>
<comment type="caution">
    <text evidence="3">The sequence shown here is derived from an EMBL/GenBank/DDBJ whole genome shotgun (WGS) entry which is preliminary data.</text>
</comment>
<keyword evidence="1" id="KW-1133">Transmembrane helix</keyword>
<dbReference type="PANTHER" id="PTHR39430:SF1">
    <property type="entry name" value="PROTEASE"/>
    <property type="match status" value="1"/>
</dbReference>
<gene>
    <name evidence="3" type="ORF">GCM10011396_07830</name>
</gene>
<evidence type="ECO:0000313" key="4">
    <source>
        <dbReference type="Proteomes" id="UP000637423"/>
    </source>
</evidence>
<feature type="transmembrane region" description="Helical" evidence="1">
    <location>
        <begin position="251"/>
        <end position="272"/>
    </location>
</feature>
<dbReference type="Proteomes" id="UP000637423">
    <property type="component" value="Unassembled WGS sequence"/>
</dbReference>
<feature type="transmembrane region" description="Helical" evidence="1">
    <location>
        <begin position="214"/>
        <end position="231"/>
    </location>
</feature>
<dbReference type="GO" id="GO:0006508">
    <property type="term" value="P:proteolysis"/>
    <property type="evidence" value="ECO:0007669"/>
    <property type="project" value="UniProtKB-KW"/>
</dbReference>
<reference evidence="3" key="2">
    <citation type="submission" date="2020-09" db="EMBL/GenBank/DDBJ databases">
        <authorList>
            <person name="Sun Q."/>
            <person name="Zhou Y."/>
        </authorList>
    </citation>
    <scope>NUCLEOTIDE SEQUENCE</scope>
    <source>
        <strain evidence="3">CGMCC 1.10998</strain>
    </source>
</reference>
<sequence length="292" mass="31477">MTVAALSLPPSAGRIKRILHFPLTRILLGILVTVLPVALTFAIVQGTVEKSMRIVWPYLLAATLCILAYSIYIRLLEKRKVIELSLPGAAKELGNGLLLGAALLSVTMGTLALLGVYKVSGSNPWTVILIPLAEQVMVGFFEEILFRGVIFRISEQSLGSRIALILSGLVFALAHLPNAGVTPLAIGVTFAAGILLTAAYMLTRRLWLAIGLHIGWNYFLGDIFSIAVSGHESKGLLQATLTGPQWLTGGQYGVEASVVSLAFISALSIYLLRAAQRRGNFMLPYWKKHGIA</sequence>
<reference evidence="3" key="1">
    <citation type="journal article" date="2014" name="Int. J. Syst. Evol. Microbiol.">
        <title>Complete genome sequence of Corynebacterium casei LMG S-19264T (=DSM 44701T), isolated from a smear-ripened cheese.</title>
        <authorList>
            <consortium name="US DOE Joint Genome Institute (JGI-PGF)"/>
            <person name="Walter F."/>
            <person name="Albersmeier A."/>
            <person name="Kalinowski J."/>
            <person name="Ruckert C."/>
        </authorList>
    </citation>
    <scope>NUCLEOTIDE SEQUENCE</scope>
    <source>
        <strain evidence="3">CGMCC 1.10998</strain>
    </source>
</reference>
<feature type="transmembrane region" description="Helical" evidence="1">
    <location>
        <begin position="125"/>
        <end position="146"/>
    </location>
</feature>
<proteinExistence type="predicted"/>
<evidence type="ECO:0000259" key="2">
    <source>
        <dbReference type="Pfam" id="PF02517"/>
    </source>
</evidence>
<evidence type="ECO:0000313" key="3">
    <source>
        <dbReference type="EMBL" id="GGC63303.1"/>
    </source>
</evidence>
<dbReference type="RefSeq" id="WP_188564649.1">
    <property type="nucleotide sequence ID" value="NZ_BMED01000001.1"/>
</dbReference>
<dbReference type="InterPro" id="IPR003675">
    <property type="entry name" value="Rce1/LyrA-like_dom"/>
</dbReference>
<feature type="transmembrane region" description="Helical" evidence="1">
    <location>
        <begin position="182"/>
        <end position="202"/>
    </location>
</feature>
<keyword evidence="3" id="KW-0645">Protease</keyword>
<keyword evidence="3" id="KW-0378">Hydrolase</keyword>
<feature type="domain" description="CAAX prenyl protease 2/Lysostaphin resistance protein A-like" evidence="2">
    <location>
        <begin position="126"/>
        <end position="219"/>
    </location>
</feature>
<feature type="transmembrane region" description="Helical" evidence="1">
    <location>
        <begin position="54"/>
        <end position="76"/>
    </location>
</feature>
<dbReference type="GO" id="GO:0080120">
    <property type="term" value="P:CAAX-box protein maturation"/>
    <property type="evidence" value="ECO:0007669"/>
    <property type="project" value="UniProtKB-ARBA"/>
</dbReference>
<evidence type="ECO:0000256" key="1">
    <source>
        <dbReference type="SAM" id="Phobius"/>
    </source>
</evidence>
<dbReference type="GO" id="GO:0004175">
    <property type="term" value="F:endopeptidase activity"/>
    <property type="evidence" value="ECO:0007669"/>
    <property type="project" value="UniProtKB-ARBA"/>
</dbReference>
<dbReference type="Pfam" id="PF02517">
    <property type="entry name" value="Rce1-like"/>
    <property type="match status" value="1"/>
</dbReference>
<keyword evidence="1" id="KW-0472">Membrane</keyword>
<dbReference type="PANTHER" id="PTHR39430">
    <property type="entry name" value="MEMBRANE-ASSOCIATED PROTEASE-RELATED"/>
    <property type="match status" value="1"/>
</dbReference>
<organism evidence="3 4">
    <name type="scientific">Undibacterium terreum</name>
    <dbReference type="NCBI Taxonomy" id="1224302"/>
    <lineage>
        <taxon>Bacteria</taxon>
        <taxon>Pseudomonadati</taxon>
        <taxon>Pseudomonadota</taxon>
        <taxon>Betaproteobacteria</taxon>
        <taxon>Burkholderiales</taxon>
        <taxon>Oxalobacteraceae</taxon>
        <taxon>Undibacterium</taxon>
    </lineage>
</organism>